<dbReference type="Pfam" id="PF12937">
    <property type="entry name" value="F-box-like"/>
    <property type="match status" value="1"/>
</dbReference>
<dbReference type="InterPro" id="IPR005174">
    <property type="entry name" value="KIB1-4_b-propeller"/>
</dbReference>
<reference evidence="2" key="2">
    <citation type="submission" date="2019-07" db="EMBL/GenBank/DDBJ databases">
        <authorList>
            <person name="Yang Y."/>
            <person name="Bocs S."/>
            <person name="Baudouin L."/>
        </authorList>
    </citation>
    <scope>NUCLEOTIDE SEQUENCE</scope>
    <source>
        <tissue evidence="2">Spear leaf of Hainan Tall coconut</tissue>
    </source>
</reference>
<dbReference type="Gene3D" id="1.20.1280.50">
    <property type="match status" value="1"/>
</dbReference>
<dbReference type="OrthoDB" id="1937564at2759"/>
<protein>
    <submittedName>
        <fullName evidence="2">Putative F-box protein</fullName>
    </submittedName>
</protein>
<dbReference type="InterPro" id="IPR036047">
    <property type="entry name" value="F-box-like_dom_sf"/>
</dbReference>
<proteinExistence type="predicted"/>
<name>A0A8K0IK87_COCNU</name>
<dbReference type="PANTHER" id="PTHR44586:SF25">
    <property type="entry name" value="(WILD MALAYSIAN BANANA) HYPOTHETICAL PROTEIN"/>
    <property type="match status" value="1"/>
</dbReference>
<feature type="domain" description="F-box" evidence="1">
    <location>
        <begin position="1"/>
        <end position="53"/>
    </location>
</feature>
<dbReference type="AlphaFoldDB" id="A0A8K0IK87"/>
<accession>A0A8K0IK87</accession>
<comment type="caution">
    <text evidence="2">The sequence shown here is derived from an EMBL/GenBank/DDBJ whole genome shotgun (WGS) entry which is preliminary data.</text>
</comment>
<gene>
    <name evidence="2" type="ORF">COCNU_08G011670</name>
</gene>
<evidence type="ECO:0000313" key="3">
    <source>
        <dbReference type="Proteomes" id="UP000797356"/>
    </source>
</evidence>
<evidence type="ECO:0000259" key="1">
    <source>
        <dbReference type="PROSITE" id="PS50181"/>
    </source>
</evidence>
<dbReference type="PROSITE" id="PS50181">
    <property type="entry name" value="FBOX"/>
    <property type="match status" value="1"/>
</dbReference>
<reference evidence="2" key="1">
    <citation type="journal article" date="2017" name="Gigascience">
        <title>The genome draft of coconut (Cocos nucifera).</title>
        <authorList>
            <person name="Xiao Y."/>
            <person name="Xu P."/>
            <person name="Fan H."/>
            <person name="Baudouin L."/>
            <person name="Xia W."/>
            <person name="Bocs S."/>
            <person name="Xu J."/>
            <person name="Li Q."/>
            <person name="Guo A."/>
            <person name="Zhou L."/>
            <person name="Li J."/>
            <person name="Wu Y."/>
            <person name="Ma Z."/>
            <person name="Armero A."/>
            <person name="Issali A.E."/>
            <person name="Liu N."/>
            <person name="Peng M."/>
            <person name="Yang Y."/>
        </authorList>
    </citation>
    <scope>NUCLEOTIDE SEQUENCE</scope>
    <source>
        <tissue evidence="2">Spear leaf of Hainan Tall coconut</tissue>
    </source>
</reference>
<dbReference type="InterPro" id="IPR001810">
    <property type="entry name" value="F-box_dom"/>
</dbReference>
<dbReference type="SUPFAM" id="SSF81383">
    <property type="entry name" value="F-box domain"/>
    <property type="match status" value="1"/>
</dbReference>
<dbReference type="Proteomes" id="UP000797356">
    <property type="component" value="Chromosome 8"/>
</dbReference>
<dbReference type="EMBL" id="CM017879">
    <property type="protein sequence ID" value="KAG1359721.1"/>
    <property type="molecule type" value="Genomic_DNA"/>
</dbReference>
<dbReference type="PANTHER" id="PTHR44586">
    <property type="entry name" value="F-BOX DOMAIN CONTAINING PROTEIN, EXPRESSED"/>
    <property type="match status" value="1"/>
</dbReference>
<keyword evidence="3" id="KW-1185">Reference proteome</keyword>
<evidence type="ECO:0000313" key="2">
    <source>
        <dbReference type="EMBL" id="KAG1359721.1"/>
    </source>
</evidence>
<organism evidence="2 3">
    <name type="scientific">Cocos nucifera</name>
    <name type="common">Coconut palm</name>
    <dbReference type="NCBI Taxonomy" id="13894"/>
    <lineage>
        <taxon>Eukaryota</taxon>
        <taxon>Viridiplantae</taxon>
        <taxon>Streptophyta</taxon>
        <taxon>Embryophyta</taxon>
        <taxon>Tracheophyta</taxon>
        <taxon>Spermatophyta</taxon>
        <taxon>Magnoliopsida</taxon>
        <taxon>Liliopsida</taxon>
        <taxon>Arecaceae</taxon>
        <taxon>Arecoideae</taxon>
        <taxon>Cocoseae</taxon>
        <taxon>Attaleinae</taxon>
        <taxon>Cocos</taxon>
    </lineage>
</organism>
<dbReference type="CDD" id="cd09917">
    <property type="entry name" value="F-box_SF"/>
    <property type="match status" value="1"/>
</dbReference>
<dbReference type="Pfam" id="PF03478">
    <property type="entry name" value="Beta-prop_KIB1-4"/>
    <property type="match status" value="1"/>
</dbReference>
<sequence>MSWAELPPELQGLVLGRLELADYLRFDAVCRSWYWMVAQRPCLPKPQIPWLMLSDGTRDPDSHRFYSFRHQKMYKIHLPEIHGRLCIRSFEGWLITVDEISELHALNPLTGASLALPSITTTTFPSVAGAVRDSDGRIIDYVVRVFDVLRAVESMRMCYYCKAILHTSSAGSGHTAVVIYEYNDLAFTHAGDESWTVLEPPLPAMFVDIIFRKGLLHAMCFTARRW</sequence>